<dbReference type="Proteomes" id="UP000678281">
    <property type="component" value="Unassembled WGS sequence"/>
</dbReference>
<dbReference type="InterPro" id="IPR034660">
    <property type="entry name" value="DinB/YfiT-like"/>
</dbReference>
<dbReference type="Gene3D" id="1.20.120.450">
    <property type="entry name" value="dinb family like domain"/>
    <property type="match status" value="1"/>
</dbReference>
<dbReference type="Pfam" id="PF09351">
    <property type="entry name" value="DUF1993"/>
    <property type="match status" value="1"/>
</dbReference>
<accession>A0A942EF07</accession>
<comment type="caution">
    <text evidence="1">The sequence shown here is derived from an EMBL/GenBank/DDBJ whole genome shotgun (WGS) entry which is preliminary data.</text>
</comment>
<keyword evidence="2" id="KW-1185">Reference proteome</keyword>
<gene>
    <name evidence="1" type="ORF">KD146_07790</name>
</gene>
<sequence>MTIAVYDLTVPVFTRMLNNLLVVMDKAEANATERKFDTSVLAQARLAPDMIAFSGQVLIATDHVKGCISRLAGREIPVWPDTEKTFEELRARIAKALDLLASTRPEDLADSDTREVVLKLGGNDMPLSGLDYLTKFAMPNFYFHVTTAYAILRANGAPIGKRDYIAGADSRA</sequence>
<dbReference type="PANTHER" id="PTHR36922:SF1">
    <property type="entry name" value="DUF1993 DOMAIN-CONTAINING PROTEIN"/>
    <property type="match status" value="1"/>
</dbReference>
<dbReference type="PANTHER" id="PTHR36922">
    <property type="entry name" value="BLL2446 PROTEIN"/>
    <property type="match status" value="1"/>
</dbReference>
<dbReference type="EMBL" id="JAGXTP010000001">
    <property type="protein sequence ID" value="MBS3848596.1"/>
    <property type="molecule type" value="Genomic_DNA"/>
</dbReference>
<proteinExistence type="predicted"/>
<reference evidence="1" key="1">
    <citation type="submission" date="2021-04" db="EMBL/GenBank/DDBJ databases">
        <title>Devosia litorisediminis sp. nov., isolated from a sand dune.</title>
        <authorList>
            <person name="Park S."/>
            <person name="Yoon J.-H."/>
        </authorList>
    </citation>
    <scope>NUCLEOTIDE SEQUENCE</scope>
    <source>
        <strain evidence="1">BSSL-BM10</strain>
    </source>
</reference>
<dbReference type="AlphaFoldDB" id="A0A942EF07"/>
<dbReference type="SUPFAM" id="SSF109854">
    <property type="entry name" value="DinB/YfiT-like putative metalloenzymes"/>
    <property type="match status" value="1"/>
</dbReference>
<organism evidence="1 2">
    <name type="scientific">Devosia litorisediminis</name>
    <dbReference type="NCBI Taxonomy" id="2829817"/>
    <lineage>
        <taxon>Bacteria</taxon>
        <taxon>Pseudomonadati</taxon>
        <taxon>Pseudomonadota</taxon>
        <taxon>Alphaproteobacteria</taxon>
        <taxon>Hyphomicrobiales</taxon>
        <taxon>Devosiaceae</taxon>
        <taxon>Devosia</taxon>
    </lineage>
</organism>
<protein>
    <submittedName>
        <fullName evidence="1">DUF1993 domain-containing protein</fullName>
    </submittedName>
</protein>
<evidence type="ECO:0000313" key="1">
    <source>
        <dbReference type="EMBL" id="MBS3848596.1"/>
    </source>
</evidence>
<dbReference type="RefSeq" id="WP_212658130.1">
    <property type="nucleotide sequence ID" value="NZ_JAGXTP010000001.1"/>
</dbReference>
<dbReference type="InterPro" id="IPR018531">
    <property type="entry name" value="DUF1993"/>
</dbReference>
<evidence type="ECO:0000313" key="2">
    <source>
        <dbReference type="Proteomes" id="UP000678281"/>
    </source>
</evidence>
<name>A0A942EF07_9HYPH</name>